<organism evidence="2 3">
    <name type="scientific">Liparis tanakae</name>
    <name type="common">Tanaka's snailfish</name>
    <dbReference type="NCBI Taxonomy" id="230148"/>
    <lineage>
        <taxon>Eukaryota</taxon>
        <taxon>Metazoa</taxon>
        <taxon>Chordata</taxon>
        <taxon>Craniata</taxon>
        <taxon>Vertebrata</taxon>
        <taxon>Euteleostomi</taxon>
        <taxon>Actinopterygii</taxon>
        <taxon>Neopterygii</taxon>
        <taxon>Teleostei</taxon>
        <taxon>Neoteleostei</taxon>
        <taxon>Acanthomorphata</taxon>
        <taxon>Eupercaria</taxon>
        <taxon>Perciformes</taxon>
        <taxon>Cottioidei</taxon>
        <taxon>Cottales</taxon>
        <taxon>Liparidae</taxon>
        <taxon>Liparis</taxon>
    </lineage>
</organism>
<evidence type="ECO:0000313" key="2">
    <source>
        <dbReference type="EMBL" id="TNN46580.1"/>
    </source>
</evidence>
<evidence type="ECO:0000313" key="3">
    <source>
        <dbReference type="Proteomes" id="UP000314294"/>
    </source>
</evidence>
<reference evidence="2 3" key="1">
    <citation type="submission" date="2019-03" db="EMBL/GenBank/DDBJ databases">
        <title>First draft genome of Liparis tanakae, snailfish: a comprehensive survey of snailfish specific genes.</title>
        <authorList>
            <person name="Kim W."/>
            <person name="Song I."/>
            <person name="Jeong J.-H."/>
            <person name="Kim D."/>
            <person name="Kim S."/>
            <person name="Ryu S."/>
            <person name="Song J.Y."/>
            <person name="Lee S.K."/>
        </authorList>
    </citation>
    <scope>NUCLEOTIDE SEQUENCE [LARGE SCALE GENOMIC DNA]</scope>
    <source>
        <tissue evidence="2">Muscle</tissue>
    </source>
</reference>
<proteinExistence type="predicted"/>
<comment type="caution">
    <text evidence="2">The sequence shown here is derived from an EMBL/GenBank/DDBJ whole genome shotgun (WGS) entry which is preliminary data.</text>
</comment>
<evidence type="ECO:0000256" key="1">
    <source>
        <dbReference type="SAM" id="MobiDB-lite"/>
    </source>
</evidence>
<accession>A0A4Z2G093</accession>
<sequence length="91" mass="9614">MQTAQRLLGTPNPMTAFEVRVPVACRACFFGPGLRAPLCVCQEGNSSLFSFPPDAAVTDSGNSSPIPLPPGSMSEADEVSNPNYEKQVLSI</sequence>
<name>A0A4Z2G093_9TELE</name>
<gene>
    <name evidence="2" type="ORF">EYF80_043209</name>
</gene>
<protein>
    <submittedName>
        <fullName evidence="2">Uncharacterized protein</fullName>
    </submittedName>
</protein>
<feature type="region of interest" description="Disordered" evidence="1">
    <location>
        <begin position="54"/>
        <end position="91"/>
    </location>
</feature>
<keyword evidence="3" id="KW-1185">Reference proteome</keyword>
<dbReference type="EMBL" id="SRLO01000782">
    <property type="protein sequence ID" value="TNN46580.1"/>
    <property type="molecule type" value="Genomic_DNA"/>
</dbReference>
<dbReference type="Proteomes" id="UP000314294">
    <property type="component" value="Unassembled WGS sequence"/>
</dbReference>
<feature type="compositionally biased region" description="Polar residues" evidence="1">
    <location>
        <begin position="80"/>
        <end position="91"/>
    </location>
</feature>
<dbReference type="AlphaFoldDB" id="A0A4Z2G093"/>